<dbReference type="SUPFAM" id="SSF53681">
    <property type="entry name" value="Aspartate/glutamate racemase"/>
    <property type="match status" value="2"/>
</dbReference>
<dbReference type="GO" id="GO:0008360">
    <property type="term" value="P:regulation of cell shape"/>
    <property type="evidence" value="ECO:0007669"/>
    <property type="project" value="UniProtKB-KW"/>
</dbReference>
<dbReference type="EC" id="5.1.1.3" evidence="2 8"/>
<feature type="active site" description="Proton donor/acceptor" evidence="8">
    <location>
        <position position="73"/>
    </location>
</feature>
<name>A0A2A5RXT8_9LACT</name>
<comment type="catalytic activity">
    <reaction evidence="1 8">
        <text>L-glutamate = D-glutamate</text>
        <dbReference type="Rhea" id="RHEA:12813"/>
        <dbReference type="ChEBI" id="CHEBI:29985"/>
        <dbReference type="ChEBI" id="CHEBI:29986"/>
        <dbReference type="EC" id="5.1.1.3"/>
    </reaction>
</comment>
<dbReference type="PANTHER" id="PTHR21198">
    <property type="entry name" value="GLUTAMATE RACEMASE"/>
    <property type="match status" value="1"/>
</dbReference>
<keyword evidence="3 8" id="KW-0133">Cell shape</keyword>
<dbReference type="OrthoDB" id="9801055at2"/>
<dbReference type="InterPro" id="IPR001920">
    <property type="entry name" value="Asp/Glu_race"/>
</dbReference>
<keyword evidence="6 8" id="KW-0961">Cell wall biogenesis/degradation</keyword>
<protein>
    <recommendedName>
        <fullName evidence="7 8">Glutamate racemase</fullName>
        <ecNumber evidence="2 8">5.1.1.3</ecNumber>
    </recommendedName>
</protein>
<dbReference type="InterPro" id="IPR004391">
    <property type="entry name" value="Glu_race"/>
</dbReference>
<dbReference type="GO" id="GO:0009252">
    <property type="term" value="P:peptidoglycan biosynthetic process"/>
    <property type="evidence" value="ECO:0007669"/>
    <property type="project" value="UniProtKB-UniRule"/>
</dbReference>
<comment type="similarity">
    <text evidence="8">Belongs to the aspartate/glutamate racemases family.</text>
</comment>
<dbReference type="UniPathway" id="UPA00219"/>
<dbReference type="NCBIfam" id="TIGR00067">
    <property type="entry name" value="glut_race"/>
    <property type="match status" value="1"/>
</dbReference>
<evidence type="ECO:0000313" key="10">
    <source>
        <dbReference type="Proteomes" id="UP000242246"/>
    </source>
</evidence>
<dbReference type="FunFam" id="3.40.50.1860:FF:000002">
    <property type="entry name" value="Glutamate racemase"/>
    <property type="match status" value="1"/>
</dbReference>
<evidence type="ECO:0000256" key="5">
    <source>
        <dbReference type="ARBA" id="ARBA00023235"/>
    </source>
</evidence>
<dbReference type="GO" id="GO:0008881">
    <property type="term" value="F:glutamate racemase activity"/>
    <property type="evidence" value="ECO:0007669"/>
    <property type="project" value="UniProtKB-UniRule"/>
</dbReference>
<dbReference type="GO" id="GO:0071555">
    <property type="term" value="P:cell wall organization"/>
    <property type="evidence" value="ECO:0007669"/>
    <property type="project" value="UniProtKB-KW"/>
</dbReference>
<sequence>MDNRPIGFLDSGVGGLTVVKELMRQLPDEEIIFVGDSRRAPYGPRPADQIRLFTWELVNFLLAKDVKMIVFACNTATAVAWEEVKAKLDIPVLGVILPGTSAAIKATTDGKIGILGTEMTIRSDIYQKKIHLLSPNLVVHSLACPKFVPLVESNEINSSVAKKVVYETLTPLVTQVDTLVLGCTHYPLLKPIIQNVMGKSVKLIDSGAECVRDISVLLNYFEINHERTTLAKAHQFYTTASAQSFDAIAENWLHIPVNSRTIRL</sequence>
<dbReference type="InterPro" id="IPR033134">
    <property type="entry name" value="Asp/Glu_racemase_AS_2"/>
</dbReference>
<dbReference type="HAMAP" id="MF_00258">
    <property type="entry name" value="Glu_racemase"/>
    <property type="match status" value="1"/>
</dbReference>
<evidence type="ECO:0000256" key="7">
    <source>
        <dbReference type="ARBA" id="ARBA00070053"/>
    </source>
</evidence>
<evidence type="ECO:0000256" key="6">
    <source>
        <dbReference type="ARBA" id="ARBA00023316"/>
    </source>
</evidence>
<evidence type="ECO:0000256" key="2">
    <source>
        <dbReference type="ARBA" id="ARBA00013090"/>
    </source>
</evidence>
<keyword evidence="5 8" id="KW-0413">Isomerase</keyword>
<dbReference type="AlphaFoldDB" id="A0A2A5RXT8"/>
<dbReference type="Pfam" id="PF01177">
    <property type="entry name" value="Asp_Glu_race"/>
    <property type="match status" value="1"/>
</dbReference>
<feature type="binding site" evidence="8">
    <location>
        <begin position="184"/>
        <end position="185"/>
    </location>
    <ligand>
        <name>substrate</name>
    </ligand>
</feature>
<dbReference type="PANTHER" id="PTHR21198:SF2">
    <property type="entry name" value="GLUTAMATE RACEMASE"/>
    <property type="match status" value="1"/>
</dbReference>
<proteinExistence type="inferred from homology"/>
<feature type="active site" description="Proton donor/acceptor" evidence="8">
    <location>
        <position position="183"/>
    </location>
</feature>
<gene>
    <name evidence="8" type="primary">murI</name>
    <name evidence="9" type="ORF">RU87_GL000252</name>
</gene>
<dbReference type="RefSeq" id="WP_068163694.1">
    <property type="nucleotide sequence ID" value="NZ_JXJX01000010.1"/>
</dbReference>
<dbReference type="GO" id="GO:0042802">
    <property type="term" value="F:identical protein binding"/>
    <property type="evidence" value="ECO:0007669"/>
    <property type="project" value="UniProtKB-ARBA"/>
</dbReference>
<dbReference type="PROSITE" id="PS00924">
    <property type="entry name" value="ASP_GLU_RACEMASE_2"/>
    <property type="match status" value="1"/>
</dbReference>
<accession>A0A2A5RXT8</accession>
<comment type="caution">
    <text evidence="9">The sequence shown here is derived from an EMBL/GenBank/DDBJ whole genome shotgun (WGS) entry which is preliminary data.</text>
</comment>
<dbReference type="STRING" id="1348632.GCA_001591745_01432"/>
<keyword evidence="4 8" id="KW-0573">Peptidoglycan synthesis</keyword>
<evidence type="ECO:0000256" key="3">
    <source>
        <dbReference type="ARBA" id="ARBA00022960"/>
    </source>
</evidence>
<feature type="binding site" evidence="8">
    <location>
        <begin position="74"/>
        <end position="75"/>
    </location>
    <ligand>
        <name>substrate</name>
    </ligand>
</feature>
<dbReference type="EMBL" id="JXJX01000010">
    <property type="protein sequence ID" value="PCS06056.1"/>
    <property type="molecule type" value="Genomic_DNA"/>
</dbReference>
<comment type="pathway">
    <text evidence="8">Cell wall biogenesis; peptidoglycan biosynthesis.</text>
</comment>
<evidence type="ECO:0000256" key="1">
    <source>
        <dbReference type="ARBA" id="ARBA00001602"/>
    </source>
</evidence>
<dbReference type="Gene3D" id="3.40.50.1860">
    <property type="match status" value="2"/>
</dbReference>
<evidence type="ECO:0000313" key="9">
    <source>
        <dbReference type="EMBL" id="PCS06056.1"/>
    </source>
</evidence>
<reference evidence="9 10" key="1">
    <citation type="submission" date="2014-12" db="EMBL/GenBank/DDBJ databases">
        <title>Draft genome sequences of 10 type strains of Lactococcus.</title>
        <authorList>
            <person name="Sun Z."/>
            <person name="Zhong Z."/>
            <person name="Liu W."/>
            <person name="Zhang W."/>
            <person name="Zhang H."/>
        </authorList>
    </citation>
    <scope>NUCLEOTIDE SEQUENCE [LARGE SCALE GENOMIC DNA]</scope>
    <source>
        <strain evidence="9 10">DSM 20686</strain>
    </source>
</reference>
<evidence type="ECO:0000256" key="4">
    <source>
        <dbReference type="ARBA" id="ARBA00022984"/>
    </source>
</evidence>
<feature type="binding site" evidence="8">
    <location>
        <begin position="42"/>
        <end position="43"/>
    </location>
    <ligand>
        <name>substrate</name>
    </ligand>
</feature>
<dbReference type="InterPro" id="IPR015942">
    <property type="entry name" value="Asp/Glu/hydantoin_racemase"/>
</dbReference>
<evidence type="ECO:0000256" key="8">
    <source>
        <dbReference type="HAMAP-Rule" id="MF_00258"/>
    </source>
</evidence>
<dbReference type="Proteomes" id="UP000242246">
    <property type="component" value="Unassembled WGS sequence"/>
</dbReference>
<dbReference type="NCBIfam" id="NF002035">
    <property type="entry name" value="PRK00865.1-3"/>
    <property type="match status" value="1"/>
</dbReference>
<organism evidence="9 10">
    <name type="scientific">Pseudolactococcus plantarum</name>
    <dbReference type="NCBI Taxonomy" id="1365"/>
    <lineage>
        <taxon>Bacteria</taxon>
        <taxon>Bacillati</taxon>
        <taxon>Bacillota</taxon>
        <taxon>Bacilli</taxon>
        <taxon>Lactobacillales</taxon>
        <taxon>Streptococcaceae</taxon>
        <taxon>Pseudolactococcus</taxon>
    </lineage>
</organism>
<comment type="function">
    <text evidence="8">Provides the (R)-glutamate required for cell wall biosynthesis.</text>
</comment>
<keyword evidence="10" id="KW-1185">Reference proteome</keyword>
<feature type="binding site" evidence="8">
    <location>
        <begin position="10"/>
        <end position="11"/>
    </location>
    <ligand>
        <name>substrate</name>
    </ligand>
</feature>